<dbReference type="SUPFAM" id="SSF51621">
    <property type="entry name" value="Phosphoenolpyruvate/pyruvate domain"/>
    <property type="match status" value="1"/>
</dbReference>
<dbReference type="PIRSF" id="PIRSF000854">
    <property type="entry name" value="PEP_synthase"/>
    <property type="match status" value="1"/>
</dbReference>
<dbReference type="SUPFAM" id="SSF56059">
    <property type="entry name" value="Glutathione synthetase ATP-binding domain-like"/>
    <property type="match status" value="1"/>
</dbReference>
<dbReference type="InterPro" id="IPR002192">
    <property type="entry name" value="PPDK_AMP/ATP-bd"/>
</dbReference>
<dbReference type="InterPro" id="IPR018274">
    <property type="entry name" value="PEP_util_AS"/>
</dbReference>
<dbReference type="SUPFAM" id="SSF52009">
    <property type="entry name" value="Phosphohistidine domain"/>
    <property type="match status" value="1"/>
</dbReference>
<evidence type="ECO:0000259" key="16">
    <source>
        <dbReference type="Pfam" id="PF00391"/>
    </source>
</evidence>
<sequence length="768" mass="86154">MNTAQKYIAWFKEIHKEDIPLVGGKGANLGEMYNFGIPVPPGFVISSQAYFYFLEQNNLQPKIKSILTEVNRDDPSSYTAVSDKIKKVFQKAIFPRDLALEIMKSYLKLGNNINHTLVAVRSSATAEDLPTASFAGQQRSFLNIKGEANIVRAVQECYASLFEPRAIFYRQQNHFDHFKVGLAVPVQKMIQSDVSGVMFTVNPVTNAKNEMVIEAVWGLGEMIVQGQVTPDRYLINKSEMKIIGTETNTQTVQLTQINHITKEVKVPQSKQDRRKIDDKMILKIAKFGKELQAHYFFPQDCEWAIEKGKLYFVQTRPITTLENKEAGGGKRELEEENKKKTVLLTGISACPGIATGPVKIIHSPKEIGKVTKGDILVTEMTTPDFVPALRDVVAIITDRGGQTSHAAIVSRELGVPCIVGTQTATKVLKTGQFVTVNGKTGEIYKPFSKNDQSEKAEILTPLVSGDSHSQNLLRTATKIYVNLAEPDLASEIAQKNVDGIGLARAEFLVAQLGIHPKKLIEERKQNLFIDHMFRGLSKFCEQFYPRPVVYRATDFKTNEYRNLTGGKTFEPEEPNPLLGYRGAFRYLSDPDVFELELDAIKKVREKYDNLNLMIPFIHIPWELAQVKKIMASKGLLRSPTFKLWIMVEIPSNVIMLEDFIKIGIDGVSIGSNDLTMLILGIDRDNSEVAPIFSEKDPAVLWALEKVIKTCHKYQVTCSICGQAPSMYPDLVDKLVEWGITSISVNPDVIDQVRQTVYEAENRLIKKTS</sequence>
<evidence type="ECO:0000256" key="1">
    <source>
        <dbReference type="ARBA" id="ARBA00001946"/>
    </source>
</evidence>
<dbReference type="NCBIfam" id="NF005057">
    <property type="entry name" value="PRK06464.1"/>
    <property type="match status" value="1"/>
</dbReference>
<comment type="catalytic activity">
    <reaction evidence="14 15">
        <text>pyruvate + ATP + H2O = phosphoenolpyruvate + AMP + phosphate + 2 H(+)</text>
        <dbReference type="Rhea" id="RHEA:11364"/>
        <dbReference type="ChEBI" id="CHEBI:15361"/>
        <dbReference type="ChEBI" id="CHEBI:15377"/>
        <dbReference type="ChEBI" id="CHEBI:15378"/>
        <dbReference type="ChEBI" id="CHEBI:30616"/>
        <dbReference type="ChEBI" id="CHEBI:43474"/>
        <dbReference type="ChEBI" id="CHEBI:58702"/>
        <dbReference type="ChEBI" id="CHEBI:456215"/>
        <dbReference type="EC" id="2.7.9.2"/>
    </reaction>
</comment>
<dbReference type="Gene3D" id="3.20.20.60">
    <property type="entry name" value="Phosphoenolpyruvate-binding domains"/>
    <property type="match status" value="1"/>
</dbReference>
<dbReference type="PROSITE" id="PS00370">
    <property type="entry name" value="PEP_ENZYMES_PHOS_SITE"/>
    <property type="match status" value="1"/>
</dbReference>
<dbReference type="Gene3D" id="3.30.1490.20">
    <property type="entry name" value="ATP-grasp fold, A domain"/>
    <property type="match status" value="1"/>
</dbReference>
<comment type="function">
    <text evidence="2 15">Catalyzes the phosphorylation of pyruvate to phosphoenolpyruvate.</text>
</comment>
<comment type="similarity">
    <text evidence="4 15">Belongs to the PEP-utilizing enzyme family.</text>
</comment>
<feature type="domain" description="PEP-utilising enzyme mobile" evidence="16">
    <location>
        <begin position="371"/>
        <end position="441"/>
    </location>
</feature>
<dbReference type="Proteomes" id="UP000228996">
    <property type="component" value="Unassembled WGS sequence"/>
</dbReference>
<evidence type="ECO:0000313" key="20">
    <source>
        <dbReference type="Proteomes" id="UP000228996"/>
    </source>
</evidence>
<dbReference type="FunFam" id="3.30.1490.20:FF:000010">
    <property type="entry name" value="Phosphoenolpyruvate synthase"/>
    <property type="match status" value="1"/>
</dbReference>
<keyword evidence="12 15" id="KW-0460">Magnesium</keyword>
<name>A0A2M6XD73_9BACT</name>
<keyword evidence="9 15" id="KW-0547">Nucleotide-binding</keyword>
<evidence type="ECO:0000256" key="5">
    <source>
        <dbReference type="ARBA" id="ARBA00011996"/>
    </source>
</evidence>
<dbReference type="GO" id="GO:0006094">
    <property type="term" value="P:gluconeogenesis"/>
    <property type="evidence" value="ECO:0007669"/>
    <property type="project" value="UniProtKB-UniPathway"/>
</dbReference>
<evidence type="ECO:0000256" key="15">
    <source>
        <dbReference type="PIRNR" id="PIRNR000854"/>
    </source>
</evidence>
<evidence type="ECO:0000259" key="17">
    <source>
        <dbReference type="Pfam" id="PF01326"/>
    </source>
</evidence>
<accession>A0A2M6XD73</accession>
<dbReference type="UniPathway" id="UPA00138"/>
<dbReference type="InterPro" id="IPR040442">
    <property type="entry name" value="Pyrv_kinase-like_dom_sf"/>
</dbReference>
<evidence type="ECO:0000256" key="12">
    <source>
        <dbReference type="ARBA" id="ARBA00022842"/>
    </source>
</evidence>
<proteinExistence type="inferred from homology"/>
<feature type="domain" description="Pyruvate phosphate dikinase AMP/ATP-binding" evidence="17">
    <location>
        <begin position="20"/>
        <end position="331"/>
    </location>
</feature>
<dbReference type="PANTHER" id="PTHR43030">
    <property type="entry name" value="PHOSPHOENOLPYRUVATE SYNTHASE"/>
    <property type="match status" value="1"/>
</dbReference>
<organism evidence="19 20">
    <name type="scientific">Candidatus Shapirobacteria bacterium CG08_land_8_20_14_0_20_39_18</name>
    <dbReference type="NCBI Taxonomy" id="1974883"/>
    <lineage>
        <taxon>Bacteria</taxon>
        <taxon>Candidatus Shapironibacteriota</taxon>
    </lineage>
</organism>
<dbReference type="Pfam" id="PF01326">
    <property type="entry name" value="PPDK_N"/>
    <property type="match status" value="1"/>
</dbReference>
<comment type="pathway">
    <text evidence="3 15">Carbohydrate biosynthesis; gluconeogenesis.</text>
</comment>
<dbReference type="InterPro" id="IPR015813">
    <property type="entry name" value="Pyrv/PenolPyrv_kinase-like_dom"/>
</dbReference>
<keyword evidence="10 15" id="KW-0418">Kinase</keyword>
<dbReference type="Pfam" id="PF02896">
    <property type="entry name" value="PEP-utilizers_C"/>
    <property type="match status" value="1"/>
</dbReference>
<protein>
    <recommendedName>
        <fullName evidence="6 15">Phosphoenolpyruvate synthase</fullName>
        <shortName evidence="15">PEP synthase</shortName>
        <ecNumber evidence="5 15">2.7.9.2</ecNumber>
    </recommendedName>
    <alternativeName>
        <fullName evidence="13 15">Pyruvate, water dikinase</fullName>
    </alternativeName>
</protein>
<comment type="cofactor">
    <cofactor evidence="1 15">
        <name>Mg(2+)</name>
        <dbReference type="ChEBI" id="CHEBI:18420"/>
    </cofactor>
</comment>
<dbReference type="Gene3D" id="3.50.30.10">
    <property type="entry name" value="Phosphohistidine domain"/>
    <property type="match status" value="1"/>
</dbReference>
<keyword evidence="19" id="KW-0670">Pyruvate</keyword>
<dbReference type="GO" id="GO:0046872">
    <property type="term" value="F:metal ion binding"/>
    <property type="evidence" value="ECO:0007669"/>
    <property type="project" value="UniProtKB-KW"/>
</dbReference>
<dbReference type="EC" id="2.7.9.2" evidence="5 15"/>
<evidence type="ECO:0000256" key="11">
    <source>
        <dbReference type="ARBA" id="ARBA00022840"/>
    </source>
</evidence>
<dbReference type="Pfam" id="PF00391">
    <property type="entry name" value="PEP-utilizers"/>
    <property type="match status" value="1"/>
</dbReference>
<evidence type="ECO:0000256" key="8">
    <source>
        <dbReference type="ARBA" id="ARBA00022723"/>
    </source>
</evidence>
<dbReference type="InterPro" id="IPR006319">
    <property type="entry name" value="PEP_synth"/>
</dbReference>
<dbReference type="EMBL" id="PEYO01000014">
    <property type="protein sequence ID" value="PIU03567.1"/>
    <property type="molecule type" value="Genomic_DNA"/>
</dbReference>
<comment type="caution">
    <text evidence="19">The sequence shown here is derived from an EMBL/GenBank/DDBJ whole genome shotgun (WGS) entry which is preliminary data.</text>
</comment>
<dbReference type="GO" id="GO:0005524">
    <property type="term" value="F:ATP binding"/>
    <property type="evidence" value="ECO:0007669"/>
    <property type="project" value="UniProtKB-KW"/>
</dbReference>
<keyword evidence="11 15" id="KW-0067">ATP-binding</keyword>
<evidence type="ECO:0000313" key="19">
    <source>
        <dbReference type="EMBL" id="PIU03567.1"/>
    </source>
</evidence>
<gene>
    <name evidence="19" type="ORF">COT44_02570</name>
</gene>
<evidence type="ECO:0000256" key="2">
    <source>
        <dbReference type="ARBA" id="ARBA00002988"/>
    </source>
</evidence>
<dbReference type="Gene3D" id="3.30.470.20">
    <property type="entry name" value="ATP-grasp fold, B domain"/>
    <property type="match status" value="1"/>
</dbReference>
<dbReference type="InterPro" id="IPR008279">
    <property type="entry name" value="PEP-util_enz_mobile_dom"/>
</dbReference>
<dbReference type="InterPro" id="IPR000121">
    <property type="entry name" value="PEP_util_C"/>
</dbReference>
<dbReference type="GO" id="GO:0008986">
    <property type="term" value="F:pyruvate, water dikinase activity"/>
    <property type="evidence" value="ECO:0007669"/>
    <property type="project" value="UniProtKB-EC"/>
</dbReference>
<evidence type="ECO:0000256" key="9">
    <source>
        <dbReference type="ARBA" id="ARBA00022741"/>
    </source>
</evidence>
<evidence type="ECO:0000259" key="18">
    <source>
        <dbReference type="Pfam" id="PF02896"/>
    </source>
</evidence>
<evidence type="ECO:0000256" key="6">
    <source>
        <dbReference type="ARBA" id="ARBA00021623"/>
    </source>
</evidence>
<evidence type="ECO:0000256" key="3">
    <source>
        <dbReference type="ARBA" id="ARBA00004742"/>
    </source>
</evidence>
<keyword evidence="8 15" id="KW-0479">Metal-binding</keyword>
<dbReference type="NCBIfam" id="TIGR01418">
    <property type="entry name" value="PEP_synth"/>
    <property type="match status" value="1"/>
</dbReference>
<evidence type="ECO:0000256" key="13">
    <source>
        <dbReference type="ARBA" id="ARBA00033470"/>
    </source>
</evidence>
<feature type="domain" description="PEP-utilising enzyme C-terminal" evidence="18">
    <location>
        <begin position="475"/>
        <end position="759"/>
    </location>
</feature>
<evidence type="ECO:0000256" key="10">
    <source>
        <dbReference type="ARBA" id="ARBA00022777"/>
    </source>
</evidence>
<dbReference type="PANTHER" id="PTHR43030:SF1">
    <property type="entry name" value="PHOSPHOENOLPYRUVATE SYNTHASE"/>
    <property type="match status" value="1"/>
</dbReference>
<dbReference type="InterPro" id="IPR013815">
    <property type="entry name" value="ATP_grasp_subdomain_1"/>
</dbReference>
<evidence type="ECO:0000256" key="4">
    <source>
        <dbReference type="ARBA" id="ARBA00007837"/>
    </source>
</evidence>
<keyword evidence="7 15" id="KW-0808">Transferase</keyword>
<reference evidence="20" key="1">
    <citation type="submission" date="2017-09" db="EMBL/GenBank/DDBJ databases">
        <title>Depth-based differentiation of microbial function through sediment-hosted aquifers and enrichment of novel symbionts in the deep terrestrial subsurface.</title>
        <authorList>
            <person name="Probst A.J."/>
            <person name="Ladd B."/>
            <person name="Jarett J.K."/>
            <person name="Geller-Mcgrath D.E."/>
            <person name="Sieber C.M.K."/>
            <person name="Emerson J.B."/>
            <person name="Anantharaman K."/>
            <person name="Thomas B.C."/>
            <person name="Malmstrom R."/>
            <person name="Stieglmeier M."/>
            <person name="Klingl A."/>
            <person name="Woyke T."/>
            <person name="Ryan C.M."/>
            <person name="Banfield J.F."/>
        </authorList>
    </citation>
    <scope>NUCLEOTIDE SEQUENCE [LARGE SCALE GENOMIC DNA]</scope>
</reference>
<dbReference type="AlphaFoldDB" id="A0A2M6XD73"/>
<dbReference type="InterPro" id="IPR036637">
    <property type="entry name" value="Phosphohistidine_dom_sf"/>
</dbReference>
<evidence type="ECO:0000256" key="14">
    <source>
        <dbReference type="ARBA" id="ARBA00047700"/>
    </source>
</evidence>
<evidence type="ECO:0000256" key="7">
    <source>
        <dbReference type="ARBA" id="ARBA00022679"/>
    </source>
</evidence>